<dbReference type="Gene3D" id="1.10.287.380">
    <property type="entry name" value="Valyl-tRNA synthetase, C-terminal domain"/>
    <property type="match status" value="1"/>
</dbReference>
<feature type="short sequence motif" description="'KMSKS' region" evidence="8">
    <location>
        <begin position="537"/>
        <end position="541"/>
    </location>
</feature>
<dbReference type="InterPro" id="IPR037118">
    <property type="entry name" value="Val-tRNA_synth_C_sf"/>
</dbReference>
<organism evidence="12 13">
    <name type="scientific">Intestinicryptomonas porci</name>
    <dbReference type="NCBI Taxonomy" id="2926320"/>
    <lineage>
        <taxon>Bacteria</taxon>
        <taxon>Pseudomonadati</taxon>
        <taxon>Verrucomicrobiota</taxon>
        <taxon>Opitutia</taxon>
        <taxon>Opitutales</taxon>
        <taxon>Intestinicryptomonaceae</taxon>
        <taxon>Intestinicryptomonas</taxon>
    </lineage>
</organism>
<comment type="caution">
    <text evidence="12">The sequence shown here is derived from an EMBL/GenBank/DDBJ whole genome shotgun (WGS) entry which is preliminary data.</text>
</comment>
<dbReference type="GO" id="GO:0004832">
    <property type="term" value="F:valine-tRNA ligase activity"/>
    <property type="evidence" value="ECO:0007669"/>
    <property type="project" value="UniProtKB-EC"/>
</dbReference>
<dbReference type="SUPFAM" id="SSF47323">
    <property type="entry name" value="Anticodon-binding domain of a subclass of class I aminoacyl-tRNA synthetases"/>
    <property type="match status" value="1"/>
</dbReference>
<evidence type="ECO:0000256" key="6">
    <source>
        <dbReference type="ARBA" id="ARBA00023146"/>
    </source>
</evidence>
<evidence type="ECO:0000256" key="4">
    <source>
        <dbReference type="ARBA" id="ARBA00022840"/>
    </source>
</evidence>
<dbReference type="Pfam" id="PF00133">
    <property type="entry name" value="tRNA-synt_1"/>
    <property type="match status" value="1"/>
</dbReference>
<dbReference type="NCBIfam" id="TIGR00422">
    <property type="entry name" value="valS"/>
    <property type="match status" value="1"/>
</dbReference>
<evidence type="ECO:0000256" key="3">
    <source>
        <dbReference type="ARBA" id="ARBA00022741"/>
    </source>
</evidence>
<dbReference type="Gene3D" id="1.10.730.10">
    <property type="entry name" value="Isoleucyl-tRNA Synthetase, Domain 1"/>
    <property type="match status" value="1"/>
</dbReference>
<feature type="domain" description="Methionyl/Valyl/Leucyl/Isoleucyl-tRNA synthetase anticodon-binding" evidence="10">
    <location>
        <begin position="628"/>
        <end position="777"/>
    </location>
</feature>
<evidence type="ECO:0000313" key="12">
    <source>
        <dbReference type="EMBL" id="MDX8415781.1"/>
    </source>
</evidence>
<dbReference type="InterPro" id="IPR001412">
    <property type="entry name" value="aa-tRNA-synth_I_CS"/>
</dbReference>
<comment type="subunit">
    <text evidence="8">Monomer.</text>
</comment>
<keyword evidence="4 8" id="KW-0067">ATP-binding</keyword>
<reference evidence="12 13" key="1">
    <citation type="submission" date="2022-03" db="EMBL/GenBank/DDBJ databases">
        <title>Novel taxa within the pig intestine.</title>
        <authorList>
            <person name="Wylensek D."/>
            <person name="Bishof K."/>
            <person name="Afrizal A."/>
            <person name="Clavel T."/>
        </authorList>
    </citation>
    <scope>NUCLEOTIDE SEQUENCE [LARGE SCALE GENOMIC DNA]</scope>
    <source>
        <strain evidence="12 13">CLA-KB-P66</strain>
    </source>
</reference>
<sequence length="897" mass="102279">MSEISKAYNPSEVENKWYAKWVAEGCFEGRPDSSKEAYSIVIPPPNVTGVLTMGHVLNNTIQDILIRRARQLGKSAIWIPGTDHAGVATQTKVEKVLRQEGTSARKLGREKFIERAKDWRDKHGGIIIEQLKKLGASCDWSRLVHTLDDDYSEAVLTAFVKLYKQGYIYRGKRMVNWCPVNLTALSDEEVIMKHEAGKFYKMKYEIAEEPGKYLEICTTRPETIMGDTAVAVNPDDERYAHLIGKHCWRPFPRAKIKIIGDKYVDMSFGTGALKITPAHDPADFEIGQRHNLEIIDIMNPDATMNELAGEDFKGLNREDARKLAVQKLKDLGLLIEVQDYEHNVGYSERGDVPIEPRLSDQWFLKYPKIEEAKKAVESGLIKFWPQRWEKTYTHWLDNIRDWCISRQIWWGHRIPVWYKKGVEKIDLKNPEHVYVGVNPPADKENWVQDEDSLDTWASSWLWPFATMGWPDKKAMEDKSLKYFYPTSDLVTGPDIIFFWVARMIMAGLEFMDGDDAHKIPFKNVYFTGIIRDMQGRKMSKSLGNSPDPLEIIAKYGADGLRFGVMNCAPQGQDILFSEERVELGRNFCNKLWNACRFRQMSGEIADNSSVEKIVSRIDKSKLDSDDLAVLTSLINASKAIDKDYEEYQFNSITQRLYSFFWTDFCDWYLEVSKSRLSDESAKQTVLAVQDLCLRSLILMLHPFMPFITEELWHSMGFGKDGDFIQNENPHFEEKLASLGIKADENALKTTEGLRDFATKARALKAQYKLASKRDVKLYFSSDKEKSKIVAENSEKLKKIAGAASIEIKAEVSDCPATICALGTIYLDLSNSVDAAAEKKRLGKEKEKLESLIKSTNARLSNEAFVSKAPANVIEGAKKQLAQYQEKLAEIEKLLANL</sequence>
<accession>A0ABU4WID8</accession>
<evidence type="ECO:0000259" key="11">
    <source>
        <dbReference type="Pfam" id="PF10458"/>
    </source>
</evidence>
<dbReference type="EC" id="6.1.1.9" evidence="8"/>
<dbReference type="PANTHER" id="PTHR11946">
    <property type="entry name" value="VALYL-TRNA SYNTHETASES"/>
    <property type="match status" value="1"/>
</dbReference>
<dbReference type="InterPro" id="IPR009008">
    <property type="entry name" value="Val/Leu/Ile-tRNA-synth_edit"/>
</dbReference>
<keyword evidence="13" id="KW-1185">Reference proteome</keyword>
<dbReference type="Gene3D" id="3.40.50.620">
    <property type="entry name" value="HUPs"/>
    <property type="match status" value="2"/>
</dbReference>
<keyword evidence="2 8" id="KW-0436">Ligase</keyword>
<dbReference type="CDD" id="cd07962">
    <property type="entry name" value="Anticodon_Ia_Val"/>
    <property type="match status" value="1"/>
</dbReference>
<dbReference type="HAMAP" id="MF_02004">
    <property type="entry name" value="Val_tRNA_synth_type1"/>
    <property type="match status" value="1"/>
</dbReference>
<keyword evidence="1 8" id="KW-0963">Cytoplasm</keyword>
<gene>
    <name evidence="8" type="primary">valS</name>
    <name evidence="12" type="ORF">MOX91_06285</name>
</gene>
<dbReference type="InterPro" id="IPR014729">
    <property type="entry name" value="Rossmann-like_a/b/a_fold"/>
</dbReference>
<evidence type="ECO:0000259" key="9">
    <source>
        <dbReference type="Pfam" id="PF00133"/>
    </source>
</evidence>
<evidence type="ECO:0000259" key="10">
    <source>
        <dbReference type="Pfam" id="PF08264"/>
    </source>
</evidence>
<dbReference type="InterPro" id="IPR019499">
    <property type="entry name" value="Val-tRNA_synth_tRNA-bd"/>
</dbReference>
<keyword evidence="5 8" id="KW-0648">Protein biosynthesis</keyword>
<evidence type="ECO:0000256" key="5">
    <source>
        <dbReference type="ARBA" id="ARBA00022917"/>
    </source>
</evidence>
<dbReference type="InterPro" id="IPR009080">
    <property type="entry name" value="tRNAsynth_Ia_anticodon-bd"/>
</dbReference>
<dbReference type="InterPro" id="IPR010978">
    <property type="entry name" value="tRNA-bd_arm"/>
</dbReference>
<evidence type="ECO:0000256" key="8">
    <source>
        <dbReference type="HAMAP-Rule" id="MF_02004"/>
    </source>
</evidence>
<dbReference type="Pfam" id="PF10458">
    <property type="entry name" value="Val_tRNA-synt_C"/>
    <property type="match status" value="1"/>
</dbReference>
<keyword evidence="3 8" id="KW-0547">Nucleotide-binding</keyword>
<comment type="catalytic activity">
    <reaction evidence="7 8">
        <text>tRNA(Val) + L-valine + ATP = L-valyl-tRNA(Val) + AMP + diphosphate</text>
        <dbReference type="Rhea" id="RHEA:10704"/>
        <dbReference type="Rhea" id="RHEA-COMP:9672"/>
        <dbReference type="Rhea" id="RHEA-COMP:9708"/>
        <dbReference type="ChEBI" id="CHEBI:30616"/>
        <dbReference type="ChEBI" id="CHEBI:33019"/>
        <dbReference type="ChEBI" id="CHEBI:57762"/>
        <dbReference type="ChEBI" id="CHEBI:78442"/>
        <dbReference type="ChEBI" id="CHEBI:78537"/>
        <dbReference type="ChEBI" id="CHEBI:456215"/>
        <dbReference type="EC" id="6.1.1.9"/>
    </reaction>
</comment>
<keyword evidence="6 8" id="KW-0030">Aminoacyl-tRNA synthetase</keyword>
<feature type="domain" description="Aminoacyl-tRNA synthetase class Ia" evidence="9">
    <location>
        <begin position="16"/>
        <end position="576"/>
    </location>
</feature>
<evidence type="ECO:0000256" key="1">
    <source>
        <dbReference type="ARBA" id="ARBA00022490"/>
    </source>
</evidence>
<dbReference type="PRINTS" id="PR00986">
    <property type="entry name" value="TRNASYNTHVAL"/>
</dbReference>
<name>A0ABU4WID8_9BACT</name>
<feature type="binding site" evidence="8">
    <location>
        <position position="540"/>
    </location>
    <ligand>
        <name>ATP</name>
        <dbReference type="ChEBI" id="CHEBI:30616"/>
    </ligand>
</feature>
<dbReference type="NCBIfam" id="NF004349">
    <property type="entry name" value="PRK05729.1"/>
    <property type="match status" value="1"/>
</dbReference>
<dbReference type="Proteomes" id="UP001275932">
    <property type="component" value="Unassembled WGS sequence"/>
</dbReference>
<comment type="subcellular location">
    <subcellularLocation>
        <location evidence="8">Cytoplasm</location>
    </subcellularLocation>
</comment>
<evidence type="ECO:0000313" key="13">
    <source>
        <dbReference type="Proteomes" id="UP001275932"/>
    </source>
</evidence>
<dbReference type="Pfam" id="PF08264">
    <property type="entry name" value="Anticodon_1"/>
    <property type="match status" value="1"/>
</dbReference>
<dbReference type="PANTHER" id="PTHR11946:SF93">
    <property type="entry name" value="VALINE--TRNA LIGASE, CHLOROPLASTIC_MITOCHONDRIAL 2"/>
    <property type="match status" value="1"/>
</dbReference>
<comment type="caution">
    <text evidence="8">Lacks conserved residue(s) required for the propagation of feature annotation.</text>
</comment>
<dbReference type="SUPFAM" id="SSF52374">
    <property type="entry name" value="Nucleotidylyl transferase"/>
    <property type="match status" value="1"/>
</dbReference>
<dbReference type="InterPro" id="IPR033705">
    <property type="entry name" value="Anticodon_Ia_Val"/>
</dbReference>
<comment type="function">
    <text evidence="8">Catalyzes the attachment of valine to tRNA(Val). As ValRS can inadvertently accommodate and process structurally similar amino acids such as threonine, to avoid such errors, it has a 'posttransfer' editing activity that hydrolyzes mischarged Thr-tRNA(Val) in a tRNA-dependent manner.</text>
</comment>
<dbReference type="InterPro" id="IPR013155">
    <property type="entry name" value="M/V/L/I-tRNA-synth_anticd-bd"/>
</dbReference>
<comment type="similarity">
    <text evidence="8">Belongs to the class-I aminoacyl-tRNA synthetase family. ValS type 1 subfamily.</text>
</comment>
<comment type="domain">
    <text evidence="8">ValRS has two distinct active sites: one for aminoacylation and one for editing. The misactivated threonine is translocated from the active site to the editing site.</text>
</comment>
<dbReference type="CDD" id="cd00817">
    <property type="entry name" value="ValRS_core"/>
    <property type="match status" value="1"/>
</dbReference>
<dbReference type="PROSITE" id="PS00178">
    <property type="entry name" value="AA_TRNA_LIGASE_I"/>
    <property type="match status" value="1"/>
</dbReference>
<evidence type="ECO:0000256" key="2">
    <source>
        <dbReference type="ARBA" id="ARBA00022598"/>
    </source>
</evidence>
<evidence type="ECO:0000256" key="7">
    <source>
        <dbReference type="ARBA" id="ARBA00047552"/>
    </source>
</evidence>
<proteinExistence type="inferred from homology"/>
<dbReference type="EMBL" id="JALBUT010000006">
    <property type="protein sequence ID" value="MDX8415781.1"/>
    <property type="molecule type" value="Genomic_DNA"/>
</dbReference>
<dbReference type="RefSeq" id="WP_370397231.1">
    <property type="nucleotide sequence ID" value="NZ_JALBUT010000006.1"/>
</dbReference>
<keyword evidence="8" id="KW-0175">Coiled coil</keyword>
<dbReference type="InterPro" id="IPR002303">
    <property type="entry name" value="Valyl-tRNA_ligase"/>
</dbReference>
<feature type="coiled-coil region" evidence="8">
    <location>
        <begin position="838"/>
        <end position="896"/>
    </location>
</feature>
<dbReference type="SUPFAM" id="SSF50677">
    <property type="entry name" value="ValRS/IleRS/LeuRS editing domain"/>
    <property type="match status" value="1"/>
</dbReference>
<dbReference type="SUPFAM" id="SSF46589">
    <property type="entry name" value="tRNA-binding arm"/>
    <property type="match status" value="1"/>
</dbReference>
<comment type="domain">
    <text evidence="8">The C-terminal coiled-coil domain is crucial for aminoacylation activity.</text>
</comment>
<dbReference type="Gene3D" id="3.90.740.10">
    <property type="entry name" value="Valyl/Leucyl/Isoleucyl-tRNA synthetase, editing domain"/>
    <property type="match status" value="1"/>
</dbReference>
<feature type="domain" description="Valyl-tRNA synthetase tRNA-binding arm" evidence="11">
    <location>
        <begin position="833"/>
        <end position="897"/>
    </location>
</feature>
<dbReference type="InterPro" id="IPR002300">
    <property type="entry name" value="aa-tRNA-synth_Ia"/>
</dbReference>
<protein>
    <recommendedName>
        <fullName evidence="8">Valine--tRNA ligase</fullName>
        <ecNumber evidence="8">6.1.1.9</ecNumber>
    </recommendedName>
    <alternativeName>
        <fullName evidence="8">Valyl-tRNA synthetase</fullName>
        <shortName evidence="8">ValRS</shortName>
    </alternativeName>
</protein>